<keyword evidence="2" id="KW-0378">Hydrolase</keyword>
<comment type="caution">
    <text evidence="2">The sequence shown here is derived from an EMBL/GenBank/DDBJ whole genome shotgun (WGS) entry which is preliminary data.</text>
</comment>
<dbReference type="InterPro" id="IPR007569">
    <property type="entry name" value="DUF559"/>
</dbReference>
<feature type="domain" description="DUF559" evidence="1">
    <location>
        <begin position="217"/>
        <end position="312"/>
    </location>
</feature>
<gene>
    <name evidence="2" type="ORF">ATK06_0763</name>
</gene>
<dbReference type="GO" id="GO:0004519">
    <property type="term" value="F:endonuclease activity"/>
    <property type="evidence" value="ECO:0007669"/>
    <property type="project" value="UniProtKB-KW"/>
</dbReference>
<name>A0A2A9DLR6_9CORY</name>
<dbReference type="Proteomes" id="UP000221653">
    <property type="component" value="Unassembled WGS sequence"/>
</dbReference>
<proteinExistence type="predicted"/>
<protein>
    <submittedName>
        <fullName evidence="2">Very-short-patch-repair endonuclease</fullName>
    </submittedName>
</protein>
<organism evidence="2 3">
    <name type="scientific">Corynebacterium renale</name>
    <dbReference type="NCBI Taxonomy" id="1724"/>
    <lineage>
        <taxon>Bacteria</taxon>
        <taxon>Bacillati</taxon>
        <taxon>Actinomycetota</taxon>
        <taxon>Actinomycetes</taxon>
        <taxon>Mycobacteriales</taxon>
        <taxon>Corynebacteriaceae</taxon>
        <taxon>Corynebacterium</taxon>
    </lineage>
</organism>
<dbReference type="Gene3D" id="3.40.960.10">
    <property type="entry name" value="VSR Endonuclease"/>
    <property type="match status" value="1"/>
</dbReference>
<dbReference type="Pfam" id="PF04480">
    <property type="entry name" value="DUF559"/>
    <property type="match status" value="1"/>
</dbReference>
<dbReference type="AlphaFoldDB" id="A0A2A9DLR6"/>
<evidence type="ECO:0000313" key="2">
    <source>
        <dbReference type="EMBL" id="PFG27687.1"/>
    </source>
</evidence>
<accession>A0A2A9DLR6</accession>
<sequence>MAGDSRPISAQTEGMSTVFKTLDGTADLINTHTATAKYLEKIDMRGYHRLISGVIVPRTWMQNRPPWVVAKEQVHAIGKATPRAVVSGISAALWLDLHVLETPKKVELTLPGDSGFPPRTSWPPEVTYRAGYLPAGEMQVSRGIRTTTMPRTIFDIARYQGMMAAVVTLDHAYRNRWVNRRTLLLYTETKKGRKGSVAFRETIALADGSSESPGESVLRVQLRQSKDPAIKTVEPQARIGTYRVDLLVNGHVVVEFDGKHKYGVDGQDAGQQIIAEKQRHNDLERRGYRVVRVTWDELLDEANGVSAAVKRVLLEVKR</sequence>
<evidence type="ECO:0000313" key="3">
    <source>
        <dbReference type="Proteomes" id="UP000221653"/>
    </source>
</evidence>
<keyword evidence="2" id="KW-0255">Endonuclease</keyword>
<keyword evidence="3" id="KW-1185">Reference proteome</keyword>
<dbReference type="EMBL" id="PDJF01000001">
    <property type="protein sequence ID" value="PFG27687.1"/>
    <property type="molecule type" value="Genomic_DNA"/>
</dbReference>
<reference evidence="2 3" key="1">
    <citation type="submission" date="2017-10" db="EMBL/GenBank/DDBJ databases">
        <title>Sequencing the genomes of 1000 actinobacteria strains.</title>
        <authorList>
            <person name="Klenk H.-P."/>
        </authorList>
    </citation>
    <scope>NUCLEOTIDE SEQUENCE [LARGE SCALE GENOMIC DNA]</scope>
    <source>
        <strain evidence="2 3">DSM 20688</strain>
    </source>
</reference>
<keyword evidence="2" id="KW-0540">Nuclease</keyword>
<dbReference type="STRING" id="1724.GCA_001044175_00626"/>
<evidence type="ECO:0000259" key="1">
    <source>
        <dbReference type="Pfam" id="PF04480"/>
    </source>
</evidence>